<evidence type="ECO:0000256" key="2">
    <source>
        <dbReference type="ARBA" id="ARBA00022692"/>
    </source>
</evidence>
<gene>
    <name evidence="5" type="ORF">PNK_1926</name>
</gene>
<keyword evidence="2" id="KW-0812">Transmembrane</keyword>
<keyword evidence="3" id="KW-0472">Membrane</keyword>
<name>A0A0U5K5X0_9BACT</name>
<organism evidence="5 6">
    <name type="scientific">Candidatus Protochlamydia naegleriophila</name>
    <dbReference type="NCBI Taxonomy" id="389348"/>
    <lineage>
        <taxon>Bacteria</taxon>
        <taxon>Pseudomonadati</taxon>
        <taxon>Chlamydiota</taxon>
        <taxon>Chlamydiia</taxon>
        <taxon>Parachlamydiales</taxon>
        <taxon>Parachlamydiaceae</taxon>
        <taxon>Candidatus Protochlamydia</taxon>
    </lineage>
</organism>
<dbReference type="Gene3D" id="1.50.40.10">
    <property type="entry name" value="Mitochondrial carrier domain"/>
    <property type="match status" value="1"/>
</dbReference>
<dbReference type="InParanoid" id="A0A0U5K5X0"/>
<dbReference type="InterPro" id="IPR023395">
    <property type="entry name" value="MCP_dom_sf"/>
</dbReference>
<dbReference type="AlphaFoldDB" id="A0A0U5K5X0"/>
<dbReference type="GO" id="GO:0015187">
    <property type="term" value="F:glycine transmembrane transporter activity"/>
    <property type="evidence" value="ECO:0007669"/>
    <property type="project" value="TreeGrafter"/>
</dbReference>
<evidence type="ECO:0008006" key="7">
    <source>
        <dbReference type="Google" id="ProtNLM"/>
    </source>
</evidence>
<sequence>MNSSPVGSANGNSPHIPSSSSKDNQNRPYLQWMVTLIGNNPYRELGKGIFSGVVEVYLDQPFVTVKNELQANMGTSHALKFNREFFKKLWAGAGANATGQACVAGANMFTLDYLRRIQTAHGNQQSLTFTQDLFTSIATGILTSPLSCSEMIMMHQNRRVAEAIKNRESKPTYSSTIAHLWKMQNWRMFTKGLGHTAIREAFFTASYGTFSPYFKKKFQEIGIENQLIATILGGGMAGVLGGTCSHPFDTWNTQAKLGVPKTQWLSSYQGLGARNTRIALAIIWYSLINEGYQKMIVEGEKYK</sequence>
<keyword evidence="6" id="KW-1185">Reference proteome</keyword>
<dbReference type="RefSeq" id="WP_059061735.1">
    <property type="nucleotide sequence ID" value="NZ_LN879502.1"/>
</dbReference>
<dbReference type="PATRIC" id="fig|389348.3.peg.2165"/>
<dbReference type="PANTHER" id="PTHR46181">
    <property type="entry name" value="MITOCHONDRIAL GLYCINE TRANSPORTER"/>
    <property type="match status" value="1"/>
</dbReference>
<evidence type="ECO:0000256" key="3">
    <source>
        <dbReference type="ARBA" id="ARBA00023136"/>
    </source>
</evidence>
<evidence type="ECO:0000256" key="4">
    <source>
        <dbReference type="SAM" id="MobiDB-lite"/>
    </source>
</evidence>
<dbReference type="EMBL" id="LN879502">
    <property type="protein sequence ID" value="CUI17531.1"/>
    <property type="molecule type" value="Genomic_DNA"/>
</dbReference>
<proteinExistence type="predicted"/>
<dbReference type="GO" id="GO:0016020">
    <property type="term" value="C:membrane"/>
    <property type="evidence" value="ECO:0007669"/>
    <property type="project" value="UniProtKB-SubCell"/>
</dbReference>
<evidence type="ECO:0000256" key="1">
    <source>
        <dbReference type="ARBA" id="ARBA00004370"/>
    </source>
</evidence>
<evidence type="ECO:0000313" key="5">
    <source>
        <dbReference type="EMBL" id="CUI17531.1"/>
    </source>
</evidence>
<dbReference type="SUPFAM" id="SSF103506">
    <property type="entry name" value="Mitochondrial carrier"/>
    <property type="match status" value="1"/>
</dbReference>
<feature type="region of interest" description="Disordered" evidence="4">
    <location>
        <begin position="1"/>
        <end position="24"/>
    </location>
</feature>
<dbReference type="STRING" id="389348.PNK_1926"/>
<dbReference type="KEGG" id="pnl:PNK_1926"/>
<comment type="subcellular location">
    <subcellularLocation>
        <location evidence="1">Membrane</location>
    </subcellularLocation>
</comment>
<dbReference type="Proteomes" id="UP000069902">
    <property type="component" value="Chromosome cPNK"/>
</dbReference>
<protein>
    <recommendedName>
        <fullName evidence="7">Mitochondrial carrier protein</fullName>
    </recommendedName>
</protein>
<evidence type="ECO:0000313" key="6">
    <source>
        <dbReference type="Proteomes" id="UP000069902"/>
    </source>
</evidence>
<reference evidence="6" key="1">
    <citation type="submission" date="2015-09" db="EMBL/GenBank/DDBJ databases">
        <authorList>
            <person name="Bertelli C."/>
        </authorList>
    </citation>
    <scope>NUCLEOTIDE SEQUENCE [LARGE SCALE GENOMIC DNA]</scope>
    <source>
        <strain evidence="6">KNic</strain>
    </source>
</reference>
<dbReference type="GO" id="GO:1904983">
    <property type="term" value="P:glycine import into mitochondrion"/>
    <property type="evidence" value="ECO:0007669"/>
    <property type="project" value="TreeGrafter"/>
</dbReference>
<dbReference type="PANTHER" id="PTHR46181:SF3">
    <property type="entry name" value="MITOCHONDRIAL GLYCINE TRANSPORTER"/>
    <property type="match status" value="1"/>
</dbReference>
<accession>A0A0U5K5X0</accession>